<evidence type="ECO:0000313" key="2">
    <source>
        <dbReference type="EMBL" id="OIR12494.1"/>
    </source>
</evidence>
<sequence length="268" mass="29890">MKVENDLSALKEIINDLLKLHSVTIELATQGKFKYKDKVYECVVSKSKVKTSSMVAMIAGQSVKTILKMSDWRGLPVRDIYPIARSILESHVNAAYIIAEDDSVAERAIRHVEYASYKQDNRQDGVGEYALTISTNESIDESLLSEFKKNKNWTTLNVPDRIRKTGELTGKMAAVSLVGSYSLIYPISSEIIHGSPYGFNFFFQAYRSKGSGLEKLKEASAKHIKDILIAVILAISGYLSAFFITYGIENLETENQILWNKAMAIGAT</sequence>
<protein>
    <submittedName>
        <fullName evidence="2">Uncharacterized protein</fullName>
    </submittedName>
</protein>
<feature type="transmembrane region" description="Helical" evidence="1">
    <location>
        <begin position="227"/>
        <end position="248"/>
    </location>
</feature>
<comment type="caution">
    <text evidence="2">The sequence shown here is derived from an EMBL/GenBank/DDBJ whole genome shotgun (WGS) entry which is preliminary data.</text>
</comment>
<dbReference type="InterPro" id="IPR043733">
    <property type="entry name" value="DUF5677"/>
</dbReference>
<dbReference type="Pfam" id="PF18928">
    <property type="entry name" value="DUF5677"/>
    <property type="match status" value="1"/>
</dbReference>
<proteinExistence type="predicted"/>
<dbReference type="AlphaFoldDB" id="A0A1J5TKF4"/>
<organism evidence="2">
    <name type="scientific">mine drainage metagenome</name>
    <dbReference type="NCBI Taxonomy" id="410659"/>
    <lineage>
        <taxon>unclassified sequences</taxon>
        <taxon>metagenomes</taxon>
        <taxon>ecological metagenomes</taxon>
    </lineage>
</organism>
<accession>A0A1J5TKF4</accession>
<keyword evidence="1" id="KW-1133">Transmembrane helix</keyword>
<evidence type="ECO:0000256" key="1">
    <source>
        <dbReference type="SAM" id="Phobius"/>
    </source>
</evidence>
<keyword evidence="1" id="KW-0472">Membrane</keyword>
<dbReference type="EMBL" id="MLJW01000017">
    <property type="protein sequence ID" value="OIR12494.1"/>
    <property type="molecule type" value="Genomic_DNA"/>
</dbReference>
<reference evidence="2" key="1">
    <citation type="submission" date="2016-10" db="EMBL/GenBank/DDBJ databases">
        <title>Sequence of Gallionella enrichment culture.</title>
        <authorList>
            <person name="Poehlein A."/>
            <person name="Muehling M."/>
            <person name="Daniel R."/>
        </authorList>
    </citation>
    <scope>NUCLEOTIDE SEQUENCE</scope>
</reference>
<keyword evidence="1" id="KW-0812">Transmembrane</keyword>
<name>A0A1J5TKF4_9ZZZZ</name>
<gene>
    <name evidence="2" type="ORF">GALL_61930</name>
</gene>